<comment type="subcellular location">
    <subcellularLocation>
        <location evidence="1 8 9">Nucleus</location>
    </subcellularLocation>
</comment>
<dbReference type="Pfam" id="PF02376">
    <property type="entry name" value="CUT"/>
    <property type="match status" value="1"/>
</dbReference>
<feature type="domain" description="Homeobox" evidence="12">
    <location>
        <begin position="366"/>
        <end position="426"/>
    </location>
</feature>
<dbReference type="SUPFAM" id="SSF47413">
    <property type="entry name" value="lambda repressor-like DNA-binding domains"/>
    <property type="match status" value="1"/>
</dbReference>
<evidence type="ECO:0000256" key="5">
    <source>
        <dbReference type="ARBA" id="ARBA00023155"/>
    </source>
</evidence>
<evidence type="ECO:0000313" key="14">
    <source>
        <dbReference type="Proteomes" id="UP000095282"/>
    </source>
</evidence>
<evidence type="ECO:0000256" key="6">
    <source>
        <dbReference type="ARBA" id="ARBA00023163"/>
    </source>
</evidence>
<dbReference type="GO" id="GO:0005634">
    <property type="term" value="C:nucleus"/>
    <property type="evidence" value="ECO:0007669"/>
    <property type="project" value="UniProtKB-SubCell"/>
</dbReference>
<organism evidence="14 15">
    <name type="scientific">Caenorhabditis tropicalis</name>
    <dbReference type="NCBI Taxonomy" id="1561998"/>
    <lineage>
        <taxon>Eukaryota</taxon>
        <taxon>Metazoa</taxon>
        <taxon>Ecdysozoa</taxon>
        <taxon>Nematoda</taxon>
        <taxon>Chromadorea</taxon>
        <taxon>Rhabditida</taxon>
        <taxon>Rhabditina</taxon>
        <taxon>Rhabditomorpha</taxon>
        <taxon>Rhabditoidea</taxon>
        <taxon>Rhabditidae</taxon>
        <taxon>Peloderinae</taxon>
        <taxon>Caenorhabditis</taxon>
    </lineage>
</organism>
<dbReference type="WBParaSite" id="Csp11.Scaffold629.g14341.t3">
    <property type="protein sequence ID" value="Csp11.Scaffold629.g14341.t3"/>
    <property type="gene ID" value="Csp11.Scaffold629.g14341"/>
</dbReference>
<dbReference type="SMART" id="SM01109">
    <property type="entry name" value="CUT"/>
    <property type="match status" value="1"/>
</dbReference>
<keyword evidence="5 8" id="KW-0371">Homeobox</keyword>
<feature type="compositionally biased region" description="Polar residues" evidence="11">
    <location>
        <begin position="1"/>
        <end position="27"/>
    </location>
</feature>
<dbReference type="GO" id="GO:0000978">
    <property type="term" value="F:RNA polymerase II cis-regulatory region sequence-specific DNA binding"/>
    <property type="evidence" value="ECO:0007669"/>
    <property type="project" value="TreeGrafter"/>
</dbReference>
<dbReference type="InterPro" id="IPR003350">
    <property type="entry name" value="CUT_dom"/>
</dbReference>
<feature type="region of interest" description="Disordered" evidence="11">
    <location>
        <begin position="218"/>
        <end position="248"/>
    </location>
</feature>
<keyword evidence="14" id="KW-1185">Reference proteome</keyword>
<dbReference type="PANTHER" id="PTHR14057:SF32">
    <property type="entry name" value="HOMEOBOX PROTEIN CEH-21-RELATED"/>
    <property type="match status" value="1"/>
</dbReference>
<dbReference type="GO" id="GO:0000981">
    <property type="term" value="F:DNA-binding transcription factor activity, RNA polymerase II-specific"/>
    <property type="evidence" value="ECO:0007669"/>
    <property type="project" value="TreeGrafter"/>
</dbReference>
<keyword evidence="4 8" id="KW-0238">DNA-binding</keyword>
<dbReference type="InterPro" id="IPR009057">
    <property type="entry name" value="Homeodomain-like_sf"/>
</dbReference>
<evidence type="ECO:0000256" key="11">
    <source>
        <dbReference type="SAM" id="MobiDB-lite"/>
    </source>
</evidence>
<dbReference type="Proteomes" id="UP000095282">
    <property type="component" value="Unplaced"/>
</dbReference>
<evidence type="ECO:0000259" key="12">
    <source>
        <dbReference type="PROSITE" id="PS50071"/>
    </source>
</evidence>
<proteinExistence type="inferred from homology"/>
<evidence type="ECO:0000256" key="2">
    <source>
        <dbReference type="ARBA" id="ARBA00008190"/>
    </source>
</evidence>
<dbReference type="PROSITE" id="PS50071">
    <property type="entry name" value="HOMEOBOX_2"/>
    <property type="match status" value="1"/>
</dbReference>
<dbReference type="PANTHER" id="PTHR14057">
    <property type="entry name" value="TRANSCRIPTION FACTOR ONECUT"/>
    <property type="match status" value="1"/>
</dbReference>
<evidence type="ECO:0000256" key="8">
    <source>
        <dbReference type="PROSITE-ProRule" id="PRU00108"/>
    </source>
</evidence>
<dbReference type="Gene3D" id="1.10.10.60">
    <property type="entry name" value="Homeodomain-like"/>
    <property type="match status" value="1"/>
</dbReference>
<dbReference type="Pfam" id="PF00046">
    <property type="entry name" value="Homeodomain"/>
    <property type="match status" value="1"/>
</dbReference>
<accession>A0A1I7U314</accession>
<dbReference type="CDD" id="cd00086">
    <property type="entry name" value="homeodomain"/>
    <property type="match status" value="1"/>
</dbReference>
<evidence type="ECO:0000256" key="1">
    <source>
        <dbReference type="ARBA" id="ARBA00004123"/>
    </source>
</evidence>
<dbReference type="SMART" id="SM00389">
    <property type="entry name" value="HOX"/>
    <property type="match status" value="1"/>
</dbReference>
<evidence type="ECO:0000256" key="4">
    <source>
        <dbReference type="ARBA" id="ARBA00023125"/>
    </source>
</evidence>
<name>A0A1I7U314_9PELO</name>
<dbReference type="PROSITE" id="PS51042">
    <property type="entry name" value="CUT"/>
    <property type="match status" value="1"/>
</dbReference>
<evidence type="ECO:0000256" key="10">
    <source>
        <dbReference type="RuleBase" id="RU361129"/>
    </source>
</evidence>
<dbReference type="SUPFAM" id="SSF46689">
    <property type="entry name" value="Homeodomain-like"/>
    <property type="match status" value="1"/>
</dbReference>
<dbReference type="FunFam" id="1.10.260.40:FF:000005">
    <property type="entry name" value="One cut domain family member"/>
    <property type="match status" value="1"/>
</dbReference>
<evidence type="ECO:0000256" key="7">
    <source>
        <dbReference type="ARBA" id="ARBA00023242"/>
    </source>
</evidence>
<sequence>MMSWATDGTINSPIQSNESQQPCTSNSSRKRKFVEDLPENFLDTVCPPKSKARSEDPQQISPMTMENQKAIPLSKLTSIFQSFINFFRGEITFSGNNSMHFSSSEHAFGREPSGQLSYTEDRDDYQCLKEMKFSMNSQNNMSLFGDDSNNQANDDYLNFELSRTPSPFDFGDDLMIPELSSDDVRAISQVVLTQNWSEEQKPNIADIGEFEVTQKSTSRLRKELVQPSSPVKRSKPPHSVAAQSSDGSNASVKLDEVSYIDTKNLCERIAIEMKDHKIAQKTFAEKILCRSQGTLSDLLNNPKPWDNLKTGKTTYLRMFNWLAQPLSRRMAILEMDIDDVHEALGMSAPVPARNASKRSKSMKSDPDTKRTRFVFTSIQKETLEAIFKETERPSREMQETIANHLKLDVESVYNFYMNARRRKLHKKKN</sequence>
<keyword evidence="6 10" id="KW-0804">Transcription</keyword>
<protein>
    <recommendedName>
        <fullName evidence="10">One cut domain family member</fullName>
    </recommendedName>
</protein>
<dbReference type="Gene3D" id="1.10.260.40">
    <property type="entry name" value="lambda repressor-like DNA-binding domains"/>
    <property type="match status" value="1"/>
</dbReference>
<evidence type="ECO:0000313" key="15">
    <source>
        <dbReference type="WBParaSite" id="Csp11.Scaffold629.g14341.t3"/>
    </source>
</evidence>
<keyword evidence="3 10" id="KW-0805">Transcription regulation</keyword>
<dbReference type="InterPro" id="IPR001356">
    <property type="entry name" value="HD"/>
</dbReference>
<evidence type="ECO:0000256" key="9">
    <source>
        <dbReference type="RuleBase" id="RU000682"/>
    </source>
</evidence>
<keyword evidence="7 8" id="KW-0539">Nucleus</keyword>
<reference evidence="15" key="1">
    <citation type="submission" date="2016-11" db="UniProtKB">
        <authorList>
            <consortium name="WormBaseParasite"/>
        </authorList>
    </citation>
    <scope>IDENTIFICATION</scope>
</reference>
<evidence type="ECO:0000256" key="3">
    <source>
        <dbReference type="ARBA" id="ARBA00023015"/>
    </source>
</evidence>
<dbReference type="AlphaFoldDB" id="A0A1I7U314"/>
<feature type="domain" description="CUT" evidence="13">
    <location>
        <begin position="251"/>
        <end position="337"/>
    </location>
</feature>
<dbReference type="InterPro" id="IPR010982">
    <property type="entry name" value="Lambda_DNA-bd_dom_sf"/>
</dbReference>
<evidence type="ECO:0000259" key="13">
    <source>
        <dbReference type="PROSITE" id="PS51042"/>
    </source>
</evidence>
<feature type="region of interest" description="Disordered" evidence="11">
    <location>
        <begin position="1"/>
        <end position="36"/>
    </location>
</feature>
<dbReference type="STRING" id="1561998.A0A1I7U314"/>
<dbReference type="InterPro" id="IPR051649">
    <property type="entry name" value="CUT_Homeobox"/>
</dbReference>
<feature type="DNA-binding region" description="Homeobox" evidence="8">
    <location>
        <begin position="368"/>
        <end position="427"/>
    </location>
</feature>
<comment type="similarity">
    <text evidence="2 10">Belongs to the CUT homeobox family.</text>
</comment>